<keyword evidence="7 16" id="KW-0479">Metal-binding</keyword>
<keyword evidence="8 18" id="KW-0378">Hydrolase</keyword>
<feature type="site" description="Transition state stabilizer" evidence="17">
    <location>
        <position position="425"/>
    </location>
</feature>
<dbReference type="SUPFAM" id="SSF63737">
    <property type="entry name" value="Leukotriene A4 hydrolase N-terminal domain"/>
    <property type="match status" value="1"/>
</dbReference>
<feature type="binding site" evidence="16">
    <location>
        <position position="362"/>
    </location>
    <ligand>
        <name>Zn(2+)</name>
        <dbReference type="ChEBI" id="CHEBI:29105"/>
        <note>catalytic</note>
    </ligand>
</feature>
<keyword evidence="13" id="KW-0325">Glycoprotein</keyword>
<dbReference type="Pfam" id="PF17900">
    <property type="entry name" value="Peptidase_M1_N"/>
    <property type="match status" value="1"/>
</dbReference>
<dbReference type="CDD" id="cd09601">
    <property type="entry name" value="M1_APN-Q_like"/>
    <property type="match status" value="1"/>
</dbReference>
<dbReference type="GO" id="GO:0005615">
    <property type="term" value="C:extracellular space"/>
    <property type="evidence" value="ECO:0007669"/>
    <property type="project" value="TreeGrafter"/>
</dbReference>
<feature type="domain" description="ERAP1-like C-terminal" evidence="21">
    <location>
        <begin position="569"/>
        <end position="890"/>
    </location>
</feature>
<dbReference type="PANTHER" id="PTHR11533:SF301">
    <property type="entry name" value="AMINOPEPTIDASE"/>
    <property type="match status" value="1"/>
</dbReference>
<dbReference type="Gene3D" id="1.25.50.20">
    <property type="match status" value="1"/>
</dbReference>
<keyword evidence="24" id="KW-1185">Reference proteome</keyword>
<evidence type="ECO:0000256" key="1">
    <source>
        <dbReference type="ARBA" id="ARBA00004609"/>
    </source>
</evidence>
<feature type="binding site" evidence="16">
    <location>
        <position position="343"/>
    </location>
    <ligand>
        <name>Zn(2+)</name>
        <dbReference type="ChEBI" id="CHEBI:29105"/>
        <note>catalytic</note>
    </ligand>
</feature>
<dbReference type="GO" id="GO:0008270">
    <property type="term" value="F:zinc ion binding"/>
    <property type="evidence" value="ECO:0007669"/>
    <property type="project" value="UniProtKB-UniRule"/>
</dbReference>
<evidence type="ECO:0000256" key="14">
    <source>
        <dbReference type="ARBA" id="ARBA00023288"/>
    </source>
</evidence>
<dbReference type="FunFam" id="1.25.50.20:FF:000001">
    <property type="entry name" value="Aminopeptidase"/>
    <property type="match status" value="1"/>
</dbReference>
<dbReference type="GO" id="GO:0005737">
    <property type="term" value="C:cytoplasm"/>
    <property type="evidence" value="ECO:0007669"/>
    <property type="project" value="TreeGrafter"/>
</dbReference>
<feature type="signal peptide" evidence="19">
    <location>
        <begin position="1"/>
        <end position="18"/>
    </location>
</feature>
<dbReference type="Gene3D" id="2.60.40.1910">
    <property type="match status" value="1"/>
</dbReference>
<dbReference type="GO" id="GO:0098552">
    <property type="term" value="C:side of membrane"/>
    <property type="evidence" value="ECO:0007669"/>
    <property type="project" value="UniProtKB-KW"/>
</dbReference>
<keyword evidence="6 18" id="KW-0645">Protease</keyword>
<dbReference type="InterPro" id="IPR050344">
    <property type="entry name" value="Peptidase_M1_aminopeptidases"/>
</dbReference>
<dbReference type="Proteomes" id="UP000625711">
    <property type="component" value="Unassembled WGS sequence"/>
</dbReference>
<comment type="caution">
    <text evidence="23">The sequence shown here is derived from an EMBL/GenBank/DDBJ whole genome shotgun (WGS) entry which is preliminary data.</text>
</comment>
<evidence type="ECO:0000256" key="5">
    <source>
        <dbReference type="ARBA" id="ARBA00022622"/>
    </source>
</evidence>
<dbReference type="InterPro" id="IPR045357">
    <property type="entry name" value="Aminopeptidase_N-like_N"/>
</dbReference>
<dbReference type="InterPro" id="IPR024571">
    <property type="entry name" value="ERAP1-like_C_dom"/>
</dbReference>
<evidence type="ECO:0000256" key="9">
    <source>
        <dbReference type="ARBA" id="ARBA00022833"/>
    </source>
</evidence>
<evidence type="ECO:0000256" key="3">
    <source>
        <dbReference type="ARBA" id="ARBA00022438"/>
    </source>
</evidence>
<dbReference type="GO" id="GO:0006508">
    <property type="term" value="P:proteolysis"/>
    <property type="evidence" value="ECO:0007669"/>
    <property type="project" value="UniProtKB-KW"/>
</dbReference>
<dbReference type="InterPro" id="IPR001930">
    <property type="entry name" value="Peptidase_M1"/>
</dbReference>
<keyword evidence="11" id="KW-0472">Membrane</keyword>
<dbReference type="InterPro" id="IPR042097">
    <property type="entry name" value="Aminopeptidase_N-like_N_sf"/>
</dbReference>
<evidence type="ECO:0000256" key="12">
    <source>
        <dbReference type="ARBA" id="ARBA00023157"/>
    </source>
</evidence>
<dbReference type="EC" id="3.4.11.-" evidence="18"/>
<name>A0A834IKX6_RHYFE</name>
<feature type="binding site" evidence="16">
    <location>
        <position position="339"/>
    </location>
    <ligand>
        <name>Zn(2+)</name>
        <dbReference type="ChEBI" id="CHEBI:29105"/>
        <note>catalytic</note>
    </ligand>
</feature>
<feature type="domain" description="Peptidase M1 membrane alanine aminopeptidase" evidence="20">
    <location>
        <begin position="265"/>
        <end position="493"/>
    </location>
</feature>
<dbReference type="OrthoDB" id="10031169at2759"/>
<accession>A0A834IKX6</accession>
<evidence type="ECO:0000259" key="22">
    <source>
        <dbReference type="Pfam" id="PF17900"/>
    </source>
</evidence>
<keyword evidence="5" id="KW-0336">GPI-anchor</keyword>
<dbReference type="Pfam" id="PF01433">
    <property type="entry name" value="Peptidase_M1"/>
    <property type="match status" value="1"/>
</dbReference>
<dbReference type="InterPro" id="IPR027268">
    <property type="entry name" value="Peptidase_M4/M1_CTD_sf"/>
</dbReference>
<evidence type="ECO:0000259" key="21">
    <source>
        <dbReference type="Pfam" id="PF11838"/>
    </source>
</evidence>
<dbReference type="PANTHER" id="PTHR11533">
    <property type="entry name" value="PROTEASE M1 ZINC METALLOPROTEASE"/>
    <property type="match status" value="1"/>
</dbReference>
<evidence type="ECO:0000256" key="16">
    <source>
        <dbReference type="PIRSR" id="PIRSR634016-3"/>
    </source>
</evidence>
<evidence type="ECO:0000256" key="2">
    <source>
        <dbReference type="ARBA" id="ARBA00010136"/>
    </source>
</evidence>
<keyword evidence="12" id="KW-1015">Disulfide bond</keyword>
<keyword evidence="3 18" id="KW-0031">Aminopeptidase</keyword>
<dbReference type="Gene3D" id="2.60.40.1730">
    <property type="entry name" value="tricorn interacting facor f3 domain"/>
    <property type="match status" value="1"/>
</dbReference>
<dbReference type="AlphaFoldDB" id="A0A834IKX6"/>
<evidence type="ECO:0000256" key="4">
    <source>
        <dbReference type="ARBA" id="ARBA00022475"/>
    </source>
</evidence>
<feature type="domain" description="Aminopeptidase N-like N-terminal" evidence="22">
    <location>
        <begin position="59"/>
        <end position="228"/>
    </location>
</feature>
<evidence type="ECO:0000313" key="24">
    <source>
        <dbReference type="Proteomes" id="UP000625711"/>
    </source>
</evidence>
<comment type="cofactor">
    <cofactor evidence="16 18">
        <name>Zn(2+)</name>
        <dbReference type="ChEBI" id="CHEBI:29105"/>
    </cofactor>
    <text evidence="16 18">Binds 1 zinc ion per subunit.</text>
</comment>
<gene>
    <name evidence="23" type="ORF">GWI33_006129</name>
</gene>
<evidence type="ECO:0000256" key="13">
    <source>
        <dbReference type="ARBA" id="ARBA00023180"/>
    </source>
</evidence>
<comment type="similarity">
    <text evidence="2 18">Belongs to the peptidase M1 family.</text>
</comment>
<protein>
    <recommendedName>
        <fullName evidence="18">Aminopeptidase</fullName>
        <ecNumber evidence="18">3.4.11.-</ecNumber>
    </recommendedName>
</protein>
<keyword evidence="19" id="KW-0732">Signal</keyword>
<dbReference type="EMBL" id="JAACXV010000305">
    <property type="protein sequence ID" value="KAF7280353.1"/>
    <property type="molecule type" value="Genomic_DNA"/>
</dbReference>
<organism evidence="23 24">
    <name type="scientific">Rhynchophorus ferrugineus</name>
    <name type="common">Red palm weevil</name>
    <name type="synonym">Curculio ferrugineus</name>
    <dbReference type="NCBI Taxonomy" id="354439"/>
    <lineage>
        <taxon>Eukaryota</taxon>
        <taxon>Metazoa</taxon>
        <taxon>Ecdysozoa</taxon>
        <taxon>Arthropoda</taxon>
        <taxon>Hexapoda</taxon>
        <taxon>Insecta</taxon>
        <taxon>Pterygota</taxon>
        <taxon>Neoptera</taxon>
        <taxon>Endopterygota</taxon>
        <taxon>Coleoptera</taxon>
        <taxon>Polyphaga</taxon>
        <taxon>Cucujiformia</taxon>
        <taxon>Curculionidae</taxon>
        <taxon>Dryophthorinae</taxon>
        <taxon>Rhynchophorus</taxon>
    </lineage>
</organism>
<evidence type="ECO:0000313" key="23">
    <source>
        <dbReference type="EMBL" id="KAF7280353.1"/>
    </source>
</evidence>
<evidence type="ECO:0000256" key="18">
    <source>
        <dbReference type="RuleBase" id="RU364040"/>
    </source>
</evidence>
<sequence length="952" mass="107591">MYFKCLLLVVSYFLHVDSVPLKAIQDEPTSNSYRLTKNVGEIKYTLTLTFPEETLTGTGDSFSGTVSISFKVTEDIQELNLHVNTDYIEITSLKFQNYLNFAYTVDDTTNILSLLDLDEIGGIKKGYTYTLIIEYSGKVSTSDAYGIYKRSFKNASNQTEYVIATQFEPYHARRAFPCFDEPSFKGTFDVTFNIPSDLNLNILMNTQVSSTENGVIKFEPTPEMSSYLLAFVISSFTSTSGGNIEGSNIPYNVWSRSGTESHRTYAVEKGPDIFKKLIDYMDYQYSNDMTKMDQVAIPDFSAGAMENWGLIIYSERALLWNSEQSSLQDKQRVATTIAHELAHQWFGNLITCDWWSVTFLNEGFATYFEYFILNEVETAWELDKQFVVSIIQPVMELDSWEYSKALQSETNTQSEISDKFGQISYYKGGSIIRMVSHIMGLSDFKSGIQSYVNSEGLQHSTAIPSQLWTILGEKVDTSYSQLPGTFSEVMQNWIEKPGYPLLTVTLSNNELTVKQQNFHYDNSSNDAKWNVPIFLVDSTTSSNPSTQPNTWLKTSDTDVKIILAENADWVLLNTDQAGYYRVSYDDDLWTKITNALTKDDFGGISALSRSGLVDDLFNLARAKKIPYSTVFSRLDFLKKDVSYYSWVPAFKGFNYINQKVEDGTDLKEALKNHILSLLDALYKDSPLSLSEANSHIKAFTKVLASSWACGLGHEGCLQEANSLFKEYKNNQVIDQDIRSVVFCNALRYSKDSTDYDFMWTAYNNANSANEQSTILTALGCITDKSILKDYLQETIKNTDESRIQYQDVFTVFSAVYSGSLIGVDVALDFFRDNYDAIVEKYTPVNYQSKLLKGIAEKLTTQEQINKLNNIISTHSIYSEELKDAAQEALTSANSNLQWIKEHETDLLNYYGINDDDDGGDNNGGKPNNAVISTINKFILLLTSSILTLQYVI</sequence>
<evidence type="ECO:0000256" key="7">
    <source>
        <dbReference type="ARBA" id="ARBA00022723"/>
    </source>
</evidence>
<evidence type="ECO:0000256" key="15">
    <source>
        <dbReference type="PIRSR" id="PIRSR634016-1"/>
    </source>
</evidence>
<dbReference type="Pfam" id="PF11838">
    <property type="entry name" value="ERAP1_C"/>
    <property type="match status" value="1"/>
</dbReference>
<dbReference type="GO" id="GO:0070006">
    <property type="term" value="F:metalloaminopeptidase activity"/>
    <property type="evidence" value="ECO:0007669"/>
    <property type="project" value="TreeGrafter"/>
</dbReference>
<dbReference type="SUPFAM" id="SSF55486">
    <property type="entry name" value="Metalloproteases ('zincins'), catalytic domain"/>
    <property type="match status" value="1"/>
</dbReference>
<reference evidence="23" key="1">
    <citation type="submission" date="2020-08" db="EMBL/GenBank/DDBJ databases">
        <title>Genome sequencing and assembly of the red palm weevil Rhynchophorus ferrugineus.</title>
        <authorList>
            <person name="Dias G.B."/>
            <person name="Bergman C.M."/>
            <person name="Manee M."/>
        </authorList>
    </citation>
    <scope>NUCLEOTIDE SEQUENCE</scope>
    <source>
        <strain evidence="23">AA-2017</strain>
        <tissue evidence="23">Whole larva</tissue>
    </source>
</reference>
<evidence type="ECO:0000256" key="11">
    <source>
        <dbReference type="ARBA" id="ARBA00023136"/>
    </source>
</evidence>
<keyword evidence="10 18" id="KW-0482">Metalloprotease</keyword>
<dbReference type="GO" id="GO:0005886">
    <property type="term" value="C:plasma membrane"/>
    <property type="evidence" value="ECO:0007669"/>
    <property type="project" value="UniProtKB-SubCell"/>
</dbReference>
<feature type="chain" id="PRO_5032534062" description="Aminopeptidase" evidence="19">
    <location>
        <begin position="19"/>
        <end position="952"/>
    </location>
</feature>
<evidence type="ECO:0000256" key="6">
    <source>
        <dbReference type="ARBA" id="ARBA00022670"/>
    </source>
</evidence>
<evidence type="ECO:0000256" key="10">
    <source>
        <dbReference type="ARBA" id="ARBA00023049"/>
    </source>
</evidence>
<keyword evidence="4" id="KW-1003">Cell membrane</keyword>
<evidence type="ECO:0000259" key="20">
    <source>
        <dbReference type="Pfam" id="PF01433"/>
    </source>
</evidence>
<dbReference type="InterPro" id="IPR034016">
    <property type="entry name" value="M1_APN-typ"/>
</dbReference>
<keyword evidence="9 16" id="KW-0862">Zinc</keyword>
<dbReference type="FunFam" id="1.10.390.10:FF:000013">
    <property type="entry name" value="Aminopeptidase N"/>
    <property type="match status" value="1"/>
</dbReference>
<dbReference type="Gene3D" id="1.10.390.10">
    <property type="entry name" value="Neutral Protease Domain 2"/>
    <property type="match status" value="1"/>
</dbReference>
<feature type="active site" description="Proton acceptor" evidence="15">
    <location>
        <position position="340"/>
    </location>
</feature>
<evidence type="ECO:0000256" key="19">
    <source>
        <dbReference type="SAM" id="SignalP"/>
    </source>
</evidence>
<dbReference type="GO" id="GO:0042277">
    <property type="term" value="F:peptide binding"/>
    <property type="evidence" value="ECO:0007669"/>
    <property type="project" value="TreeGrafter"/>
</dbReference>
<evidence type="ECO:0000256" key="17">
    <source>
        <dbReference type="PIRSR" id="PIRSR634016-4"/>
    </source>
</evidence>
<proteinExistence type="inferred from homology"/>
<dbReference type="InterPro" id="IPR014782">
    <property type="entry name" value="Peptidase_M1_dom"/>
</dbReference>
<dbReference type="GO" id="GO:0043171">
    <property type="term" value="P:peptide catabolic process"/>
    <property type="evidence" value="ECO:0007669"/>
    <property type="project" value="TreeGrafter"/>
</dbReference>
<evidence type="ECO:0000256" key="8">
    <source>
        <dbReference type="ARBA" id="ARBA00022801"/>
    </source>
</evidence>
<keyword evidence="14" id="KW-0449">Lipoprotein</keyword>
<dbReference type="PRINTS" id="PR00756">
    <property type="entry name" value="ALADIPTASE"/>
</dbReference>
<comment type="subcellular location">
    <subcellularLocation>
        <location evidence="1">Cell membrane</location>
        <topology evidence="1">Lipid-anchor</topology>
        <topology evidence="1">GPI-anchor</topology>
    </subcellularLocation>
</comment>